<protein>
    <recommendedName>
        <fullName evidence="3">Cytidyltransferase-like domain-containing protein</fullName>
    </recommendedName>
</protein>
<dbReference type="Gene3D" id="3.40.50.620">
    <property type="entry name" value="HUPs"/>
    <property type="match status" value="1"/>
</dbReference>
<dbReference type="AlphaFoldDB" id="A0AAV5U451"/>
<evidence type="ECO:0008006" key="3">
    <source>
        <dbReference type="Google" id="ProtNLM"/>
    </source>
</evidence>
<reference evidence="1" key="1">
    <citation type="submission" date="2023-10" db="EMBL/GenBank/DDBJ databases">
        <title>Genome assembly of Pristionchus species.</title>
        <authorList>
            <person name="Yoshida K."/>
            <person name="Sommer R.J."/>
        </authorList>
    </citation>
    <scope>NUCLEOTIDE SEQUENCE</scope>
    <source>
        <strain evidence="1">RS0144</strain>
    </source>
</reference>
<feature type="non-terminal residue" evidence="1">
    <location>
        <position position="128"/>
    </location>
</feature>
<organism evidence="1 2">
    <name type="scientific">Pristionchus entomophagus</name>
    <dbReference type="NCBI Taxonomy" id="358040"/>
    <lineage>
        <taxon>Eukaryota</taxon>
        <taxon>Metazoa</taxon>
        <taxon>Ecdysozoa</taxon>
        <taxon>Nematoda</taxon>
        <taxon>Chromadorea</taxon>
        <taxon>Rhabditida</taxon>
        <taxon>Rhabditina</taxon>
        <taxon>Diplogasteromorpha</taxon>
        <taxon>Diplogasteroidea</taxon>
        <taxon>Neodiplogasteridae</taxon>
        <taxon>Pristionchus</taxon>
    </lineage>
</organism>
<gene>
    <name evidence="1" type="ORF">PENTCL1PPCAC_23813</name>
</gene>
<sequence length="128" mass="14317">KTAVAGCFDRLHNGHKALRDLIQPASVRMNVVREFLESITNVPVDVRCITHPHLPALTTQDIQAMVVSVETRRQGEHFNILRVFCHLDPLFIDVVPTLTVADGCKISSSSRRAALLGRLLRPINRESK</sequence>
<dbReference type="SUPFAM" id="SSF52374">
    <property type="entry name" value="Nucleotidylyl transferase"/>
    <property type="match status" value="1"/>
</dbReference>
<accession>A0AAV5U451</accession>
<dbReference type="Proteomes" id="UP001432027">
    <property type="component" value="Unassembled WGS sequence"/>
</dbReference>
<keyword evidence="2" id="KW-1185">Reference proteome</keyword>
<dbReference type="InterPro" id="IPR014729">
    <property type="entry name" value="Rossmann-like_a/b/a_fold"/>
</dbReference>
<proteinExistence type="predicted"/>
<dbReference type="EMBL" id="BTSX01000005">
    <property type="protein sequence ID" value="GMT01639.1"/>
    <property type="molecule type" value="Genomic_DNA"/>
</dbReference>
<feature type="non-terminal residue" evidence="1">
    <location>
        <position position="1"/>
    </location>
</feature>
<evidence type="ECO:0000313" key="2">
    <source>
        <dbReference type="Proteomes" id="UP001432027"/>
    </source>
</evidence>
<comment type="caution">
    <text evidence="1">The sequence shown here is derived from an EMBL/GenBank/DDBJ whole genome shotgun (WGS) entry which is preliminary data.</text>
</comment>
<name>A0AAV5U451_9BILA</name>
<evidence type="ECO:0000313" key="1">
    <source>
        <dbReference type="EMBL" id="GMT01639.1"/>
    </source>
</evidence>